<evidence type="ECO:0000313" key="3">
    <source>
        <dbReference type="EMBL" id="CAL6005921.1"/>
    </source>
</evidence>
<feature type="transmembrane region" description="Helical" evidence="1">
    <location>
        <begin position="44"/>
        <end position="67"/>
    </location>
</feature>
<keyword evidence="1" id="KW-0812">Transmembrane</keyword>
<feature type="transmembrane region" description="Helical" evidence="1">
    <location>
        <begin position="12"/>
        <end position="32"/>
    </location>
</feature>
<name>A0AA86P7W1_9EUKA</name>
<proteinExistence type="predicted"/>
<sequence>MARFYRIKRLIIIFTCLLLILIQYLLILHLVIYRLNIIENNYYIQGNSLLGFVQFVAEAIYLLYIWVLDLAPDIKHVVVTNFRIHRISGNYLNSNLQRSSVLKIIGGVKTKLSSGNICISTDHTSKSSGTTRLKRLHHLYSQT</sequence>
<reference evidence="2" key="1">
    <citation type="submission" date="2023-06" db="EMBL/GenBank/DDBJ databases">
        <authorList>
            <person name="Kurt Z."/>
        </authorList>
    </citation>
    <scope>NUCLEOTIDE SEQUENCE</scope>
</reference>
<keyword evidence="1" id="KW-1133">Transmembrane helix</keyword>
<dbReference type="AlphaFoldDB" id="A0AA86P7W1"/>
<dbReference type="EMBL" id="CATOUU010000517">
    <property type="protein sequence ID" value="CAI9932583.1"/>
    <property type="molecule type" value="Genomic_DNA"/>
</dbReference>
<dbReference type="Proteomes" id="UP001642409">
    <property type="component" value="Unassembled WGS sequence"/>
</dbReference>
<keyword evidence="1" id="KW-0472">Membrane</keyword>
<reference evidence="3 4" key="2">
    <citation type="submission" date="2024-07" db="EMBL/GenBank/DDBJ databases">
        <authorList>
            <person name="Akdeniz Z."/>
        </authorList>
    </citation>
    <scope>NUCLEOTIDE SEQUENCE [LARGE SCALE GENOMIC DNA]</scope>
</reference>
<organism evidence="2">
    <name type="scientific">Hexamita inflata</name>
    <dbReference type="NCBI Taxonomy" id="28002"/>
    <lineage>
        <taxon>Eukaryota</taxon>
        <taxon>Metamonada</taxon>
        <taxon>Diplomonadida</taxon>
        <taxon>Hexamitidae</taxon>
        <taxon>Hexamitinae</taxon>
        <taxon>Hexamita</taxon>
    </lineage>
</organism>
<evidence type="ECO:0000256" key="1">
    <source>
        <dbReference type="SAM" id="Phobius"/>
    </source>
</evidence>
<gene>
    <name evidence="3" type="ORF">HINF_LOCUS19847</name>
    <name evidence="2" type="ORF">HINF_LOCUS20228</name>
</gene>
<evidence type="ECO:0000313" key="4">
    <source>
        <dbReference type="Proteomes" id="UP001642409"/>
    </source>
</evidence>
<evidence type="ECO:0000313" key="2">
    <source>
        <dbReference type="EMBL" id="CAI9932583.1"/>
    </source>
</evidence>
<accession>A0AA86P7W1</accession>
<protein>
    <submittedName>
        <fullName evidence="3">Hypothetical_protein</fullName>
    </submittedName>
</protein>
<keyword evidence="4" id="KW-1185">Reference proteome</keyword>
<dbReference type="EMBL" id="CAXDID020000052">
    <property type="protein sequence ID" value="CAL6005921.1"/>
    <property type="molecule type" value="Genomic_DNA"/>
</dbReference>
<comment type="caution">
    <text evidence="2">The sequence shown here is derived from an EMBL/GenBank/DDBJ whole genome shotgun (WGS) entry which is preliminary data.</text>
</comment>